<protein>
    <submittedName>
        <fullName evidence="3">Heme/hemopexin-binding protein</fullName>
    </submittedName>
</protein>
<dbReference type="AlphaFoldDB" id="A0A5E5BY89"/>
<evidence type="ECO:0000313" key="4">
    <source>
        <dbReference type="Proteomes" id="UP000382040"/>
    </source>
</evidence>
<reference evidence="3 4" key="1">
    <citation type="submission" date="2019-08" db="EMBL/GenBank/DDBJ databases">
        <authorList>
            <person name="Peeters C."/>
        </authorList>
    </citation>
    <scope>NUCLEOTIDE SEQUENCE [LARGE SCALE GENOMIC DNA]</scope>
    <source>
        <strain evidence="3 4">LMG 20603</strain>
    </source>
</reference>
<gene>
    <name evidence="3" type="primary">hxuA_4</name>
    <name evidence="3" type="ORF">PBR20603_04351</name>
</gene>
<dbReference type="Pfam" id="PF12545">
    <property type="entry name" value="DUF3739"/>
    <property type="match status" value="1"/>
</dbReference>
<dbReference type="Proteomes" id="UP000382040">
    <property type="component" value="Unassembled WGS sequence"/>
</dbReference>
<name>A0A5E5BY89_9BURK</name>
<proteinExistence type="predicted"/>
<feature type="domain" description="DUF3739" evidence="2">
    <location>
        <begin position="33"/>
        <end position="111"/>
    </location>
</feature>
<evidence type="ECO:0000259" key="2">
    <source>
        <dbReference type="Pfam" id="PF12545"/>
    </source>
</evidence>
<dbReference type="EMBL" id="CABPST010000015">
    <property type="protein sequence ID" value="VVE90367.1"/>
    <property type="molecule type" value="Genomic_DNA"/>
</dbReference>
<feature type="region of interest" description="Disordered" evidence="1">
    <location>
        <begin position="65"/>
        <end position="89"/>
    </location>
</feature>
<keyword evidence="4" id="KW-1185">Reference proteome</keyword>
<evidence type="ECO:0000313" key="3">
    <source>
        <dbReference type="EMBL" id="VVE90367.1"/>
    </source>
</evidence>
<organism evidence="3 4">
    <name type="scientific">Pandoraea bronchicola</name>
    <dbReference type="NCBI Taxonomy" id="2508287"/>
    <lineage>
        <taxon>Bacteria</taxon>
        <taxon>Pseudomonadati</taxon>
        <taxon>Pseudomonadota</taxon>
        <taxon>Betaproteobacteria</taxon>
        <taxon>Burkholderiales</taxon>
        <taxon>Burkholderiaceae</taxon>
        <taxon>Pandoraea</taxon>
    </lineage>
</organism>
<dbReference type="OrthoDB" id="8672993at2"/>
<sequence>MRDRRRCGTTAAPGIATRSYGVRNSLALLTRKSVNAGRGSQSTIVHRRPLSSTVVYPPPKREYDQWGNVKLSPRAPSTGAGIATRSPIPEVKPGDVDLLASPGGAFLSSAGAQYFVQAPGPGEVVSPPHTMRL</sequence>
<accession>A0A5E5BY89</accession>
<dbReference type="InterPro" id="IPR021026">
    <property type="entry name" value="Filamn_hemagglutn_DUF3739"/>
</dbReference>
<evidence type="ECO:0000256" key="1">
    <source>
        <dbReference type="SAM" id="MobiDB-lite"/>
    </source>
</evidence>